<keyword evidence="3" id="KW-0489">Methyltransferase</keyword>
<evidence type="ECO:0000259" key="2">
    <source>
        <dbReference type="Pfam" id="PF13649"/>
    </source>
</evidence>
<dbReference type="Pfam" id="PF13649">
    <property type="entry name" value="Methyltransf_25"/>
    <property type="match status" value="1"/>
</dbReference>
<dbReference type="InterPro" id="IPR050508">
    <property type="entry name" value="Methyltransf_Superfamily"/>
</dbReference>
<dbReference type="InterPro" id="IPR041698">
    <property type="entry name" value="Methyltransf_25"/>
</dbReference>
<sequence>MTTLEEARIRAAAAYNAAADRFDHPVNSFWDRFGRVTVGRLDLKRGHRVLDLCCGSGASALPAAERVGPDGFVLGLDLAENLLTLARAKAAARGLFNAEFRVGDLLEPGLPEASFDAVVCVFGIFFVPDMVGAVRNLWRLVRPGGTLAITTWGRNFFEPANSLFWQAVRSVRPELYKGFHPWDRIDDPAGLRALLAEAGIDQADIEPERYAHPLSSPDDWWTIACGSGYRGTIDQLSTRERAWVRERNLDALRQRQIVRIEASVLYAVGRRDGGP</sequence>
<dbReference type="GO" id="GO:0008168">
    <property type="term" value="F:methyltransferase activity"/>
    <property type="evidence" value="ECO:0007669"/>
    <property type="project" value="UniProtKB-KW"/>
</dbReference>
<dbReference type="PANTHER" id="PTHR42912:SF93">
    <property type="entry name" value="N6-ADENOSINE-METHYLTRANSFERASE TMT1A"/>
    <property type="match status" value="1"/>
</dbReference>
<evidence type="ECO:0000313" key="4">
    <source>
        <dbReference type="Proteomes" id="UP001497493"/>
    </source>
</evidence>
<organism evidence="3 4">
    <name type="scientific">Candidatus Methylocalor cossyra</name>
    <dbReference type="NCBI Taxonomy" id="3108543"/>
    <lineage>
        <taxon>Bacteria</taxon>
        <taxon>Pseudomonadati</taxon>
        <taxon>Pseudomonadota</taxon>
        <taxon>Gammaproteobacteria</taxon>
        <taxon>Methylococcales</taxon>
        <taxon>Methylococcaceae</taxon>
        <taxon>Candidatus Methylocalor</taxon>
    </lineage>
</organism>
<dbReference type="GO" id="GO:0032259">
    <property type="term" value="P:methylation"/>
    <property type="evidence" value="ECO:0007669"/>
    <property type="project" value="UniProtKB-KW"/>
</dbReference>
<protein>
    <submittedName>
        <fullName evidence="3">Methyltransferase type 11</fullName>
    </submittedName>
</protein>
<keyword evidence="3" id="KW-0808">Transferase</keyword>
<evidence type="ECO:0000313" key="3">
    <source>
        <dbReference type="EMBL" id="CAL1240931.1"/>
    </source>
</evidence>
<dbReference type="SUPFAM" id="SSF53335">
    <property type="entry name" value="S-adenosyl-L-methionine-dependent methyltransferases"/>
    <property type="match status" value="1"/>
</dbReference>
<keyword evidence="1" id="KW-0474">Menaquinone biosynthesis</keyword>
<dbReference type="Gene3D" id="3.40.50.150">
    <property type="entry name" value="Vaccinia Virus protein VP39"/>
    <property type="match status" value="1"/>
</dbReference>
<dbReference type="InterPro" id="IPR004033">
    <property type="entry name" value="UbiE/COQ5_MeTrFase"/>
</dbReference>
<dbReference type="PROSITE" id="PS51608">
    <property type="entry name" value="SAM_MT_UBIE"/>
    <property type="match status" value="1"/>
</dbReference>
<dbReference type="RefSeq" id="WP_348757474.1">
    <property type="nucleotide sequence ID" value="NZ_OZ026884.1"/>
</dbReference>
<feature type="domain" description="Methyltransferase" evidence="2">
    <location>
        <begin position="49"/>
        <end position="145"/>
    </location>
</feature>
<dbReference type="Proteomes" id="UP001497493">
    <property type="component" value="Chromosome"/>
</dbReference>
<proteinExistence type="predicted"/>
<accession>A0ABP1C9H7</accession>
<dbReference type="InterPro" id="IPR029063">
    <property type="entry name" value="SAM-dependent_MTases_sf"/>
</dbReference>
<gene>
    <name evidence="3" type="ORF">MECH1_V1_2155</name>
</gene>
<reference evidence="3 4" key="1">
    <citation type="submission" date="2024-04" db="EMBL/GenBank/DDBJ databases">
        <authorList>
            <person name="Cremers G."/>
        </authorList>
    </citation>
    <scope>NUCLEOTIDE SEQUENCE [LARGE SCALE GENOMIC DNA]</scope>
    <source>
        <strain evidence="3">MeCH1-AG</strain>
    </source>
</reference>
<name>A0ABP1C9H7_9GAMM</name>
<keyword evidence="4" id="KW-1185">Reference proteome</keyword>
<dbReference type="EMBL" id="OZ026884">
    <property type="protein sequence ID" value="CAL1240931.1"/>
    <property type="molecule type" value="Genomic_DNA"/>
</dbReference>
<dbReference type="PANTHER" id="PTHR42912">
    <property type="entry name" value="METHYLTRANSFERASE"/>
    <property type="match status" value="1"/>
</dbReference>
<evidence type="ECO:0000256" key="1">
    <source>
        <dbReference type="ARBA" id="ARBA00022428"/>
    </source>
</evidence>
<dbReference type="CDD" id="cd02440">
    <property type="entry name" value="AdoMet_MTases"/>
    <property type="match status" value="1"/>
</dbReference>